<feature type="domain" description="Reverse transcriptase" evidence="8">
    <location>
        <begin position="431"/>
        <end position="593"/>
    </location>
</feature>
<feature type="region of interest" description="Disordered" evidence="6">
    <location>
        <begin position="186"/>
        <end position="229"/>
    </location>
</feature>
<dbReference type="OrthoDB" id="6160000at2759"/>
<keyword evidence="9" id="KW-1185">Reference proteome</keyword>
<evidence type="ECO:0000256" key="3">
    <source>
        <dbReference type="ARBA" id="ARBA00022722"/>
    </source>
</evidence>
<keyword evidence="4" id="KW-0255">Endonuclease</keyword>
<evidence type="ECO:0000256" key="4">
    <source>
        <dbReference type="ARBA" id="ARBA00022759"/>
    </source>
</evidence>
<dbReference type="PANTHER" id="PTHR37984:SF5">
    <property type="entry name" value="PROTEIN NYNRIN-LIKE"/>
    <property type="match status" value="1"/>
</dbReference>
<feature type="domain" description="Peptidase A2" evidence="7">
    <location>
        <begin position="290"/>
        <end position="369"/>
    </location>
</feature>
<dbReference type="GeneID" id="111116537"/>
<name>A0A8B8C900_CRAVI</name>
<evidence type="ECO:0000259" key="8">
    <source>
        <dbReference type="PROSITE" id="PS50878"/>
    </source>
</evidence>
<dbReference type="SUPFAM" id="SSF50630">
    <property type="entry name" value="Acid proteases"/>
    <property type="match status" value="1"/>
</dbReference>
<keyword evidence="1" id="KW-0808">Transferase</keyword>
<dbReference type="InterPro" id="IPR021109">
    <property type="entry name" value="Peptidase_aspartic_dom_sf"/>
</dbReference>
<dbReference type="GO" id="GO:0016779">
    <property type="term" value="F:nucleotidyltransferase activity"/>
    <property type="evidence" value="ECO:0007669"/>
    <property type="project" value="UniProtKB-KW"/>
</dbReference>
<dbReference type="PROSITE" id="PS50878">
    <property type="entry name" value="RT_POL"/>
    <property type="match status" value="1"/>
</dbReference>
<evidence type="ECO:0000256" key="2">
    <source>
        <dbReference type="ARBA" id="ARBA00022695"/>
    </source>
</evidence>
<dbReference type="Gene3D" id="2.40.70.10">
    <property type="entry name" value="Acid Proteases"/>
    <property type="match status" value="1"/>
</dbReference>
<keyword evidence="3" id="KW-0540">Nuclease</keyword>
<dbReference type="GO" id="GO:0006508">
    <property type="term" value="P:proteolysis"/>
    <property type="evidence" value="ECO:0007669"/>
    <property type="project" value="InterPro"/>
</dbReference>
<organism evidence="9 10">
    <name type="scientific">Crassostrea virginica</name>
    <name type="common">Eastern oyster</name>
    <dbReference type="NCBI Taxonomy" id="6565"/>
    <lineage>
        <taxon>Eukaryota</taxon>
        <taxon>Metazoa</taxon>
        <taxon>Spiralia</taxon>
        <taxon>Lophotrochozoa</taxon>
        <taxon>Mollusca</taxon>
        <taxon>Bivalvia</taxon>
        <taxon>Autobranchia</taxon>
        <taxon>Pteriomorphia</taxon>
        <taxon>Ostreida</taxon>
        <taxon>Ostreoidea</taxon>
        <taxon>Ostreidae</taxon>
        <taxon>Crassostrea</taxon>
    </lineage>
</organism>
<dbReference type="CDD" id="cd01647">
    <property type="entry name" value="RT_LTR"/>
    <property type="match status" value="1"/>
</dbReference>
<proteinExistence type="predicted"/>
<evidence type="ECO:0000256" key="6">
    <source>
        <dbReference type="SAM" id="MobiDB-lite"/>
    </source>
</evidence>
<dbReference type="AlphaFoldDB" id="A0A8B8C900"/>
<dbReference type="PANTHER" id="PTHR37984">
    <property type="entry name" value="PROTEIN CBG26694"/>
    <property type="match status" value="1"/>
</dbReference>
<protein>
    <submittedName>
        <fullName evidence="10">Uncharacterized protein K02A2.6-like</fullName>
    </submittedName>
</protein>
<gene>
    <name evidence="10" type="primary">LOC111116537</name>
</gene>
<evidence type="ECO:0000259" key="7">
    <source>
        <dbReference type="PROSITE" id="PS50175"/>
    </source>
</evidence>
<keyword evidence="5" id="KW-0378">Hydrolase</keyword>
<feature type="compositionally biased region" description="Basic residues" evidence="6">
    <location>
        <begin position="187"/>
        <end position="200"/>
    </location>
</feature>
<dbReference type="Gene3D" id="3.10.10.10">
    <property type="entry name" value="HIV Type 1 Reverse Transcriptase, subunit A, domain 1"/>
    <property type="match status" value="1"/>
</dbReference>
<evidence type="ECO:0000256" key="1">
    <source>
        <dbReference type="ARBA" id="ARBA00022679"/>
    </source>
</evidence>
<keyword evidence="2" id="KW-0548">Nucleotidyltransferase</keyword>
<dbReference type="Proteomes" id="UP000694844">
    <property type="component" value="Chromosome 10"/>
</dbReference>
<dbReference type="KEGG" id="cvn:111116537"/>
<evidence type="ECO:0000256" key="5">
    <source>
        <dbReference type="ARBA" id="ARBA00022801"/>
    </source>
</evidence>
<dbReference type="InterPro" id="IPR043128">
    <property type="entry name" value="Rev_trsase/Diguanyl_cyclase"/>
</dbReference>
<evidence type="ECO:0000313" key="10">
    <source>
        <dbReference type="RefSeq" id="XP_022311241.1"/>
    </source>
</evidence>
<reference evidence="10" key="1">
    <citation type="submission" date="2025-08" db="UniProtKB">
        <authorList>
            <consortium name="RefSeq"/>
        </authorList>
    </citation>
    <scope>IDENTIFICATION</scope>
    <source>
        <tissue evidence="10">Whole sample</tissue>
    </source>
</reference>
<dbReference type="SUPFAM" id="SSF56672">
    <property type="entry name" value="DNA/RNA polymerases"/>
    <property type="match status" value="1"/>
</dbReference>
<dbReference type="InterPro" id="IPR000477">
    <property type="entry name" value="RT_dom"/>
</dbReference>
<dbReference type="InterPro" id="IPR043502">
    <property type="entry name" value="DNA/RNA_pol_sf"/>
</dbReference>
<sequence length="593" mass="67746">MASFRFPPPESFNFERPSEWPEWKERFTRYRLASKLHKDTDEVQISALIYSMGRQGEHIFKSFVFAEDGDEGKYDKVLEKFDSYFVPKRNVIHERARFHLRVQNAGESVEAFVRGLHELAEHCNFDKKSEQIRDRLVIGIRDKGVSEKLQLRADLTLETAIQVARNSELVKSQVNDLQAHNLDAVVKPKRQQSQHTRWKPASRNSTNHKEHPCQKCNRQHSGRPCPARGQRCRKCGKMNHYEACCRSTKKTTSSVNEVKDEQNVFFMGAVTECTTTDAWFTTLKVGGRNVKFKIDTGADISIMTEASYNSLHHKPKLCPNHSILKTPSGILNSKGKFTAITKYRQSVYSFPVIVIPGRETTNNLLARSVAHTMGLVEKLDSVSEDLGTMKGDCVKITLRDDAEPYCVTTARRIPFPLLPKVKEELDRLEKLGVIMKITTPSDWCAPIVPVVKKNGKVRICVDLKRLNKAVKREHYMLPNLDDISPKMSGAKVFSKLDATSGFHQIPLEKDSYKFTTFITPFGRYCYTRLPFGITSAPEIFQRRMSDLLSDLDGVSVIIDDVIIYGESMEEHDRRLKTYGQTCEQWCEVKLGQV</sequence>
<dbReference type="Gene3D" id="3.30.70.270">
    <property type="match status" value="1"/>
</dbReference>
<accession>A0A8B8C900</accession>
<dbReference type="Pfam" id="PF00078">
    <property type="entry name" value="RVT_1"/>
    <property type="match status" value="1"/>
</dbReference>
<dbReference type="InterPro" id="IPR050951">
    <property type="entry name" value="Retrovirus_Pol_polyprotein"/>
</dbReference>
<dbReference type="RefSeq" id="XP_022311241.1">
    <property type="nucleotide sequence ID" value="XM_022455533.1"/>
</dbReference>
<dbReference type="InterPro" id="IPR001995">
    <property type="entry name" value="Peptidase_A2_cat"/>
</dbReference>
<dbReference type="GO" id="GO:0004519">
    <property type="term" value="F:endonuclease activity"/>
    <property type="evidence" value="ECO:0007669"/>
    <property type="project" value="UniProtKB-KW"/>
</dbReference>
<evidence type="ECO:0000313" key="9">
    <source>
        <dbReference type="Proteomes" id="UP000694844"/>
    </source>
</evidence>
<dbReference type="GO" id="GO:0004190">
    <property type="term" value="F:aspartic-type endopeptidase activity"/>
    <property type="evidence" value="ECO:0007669"/>
    <property type="project" value="InterPro"/>
</dbReference>
<dbReference type="PROSITE" id="PS50175">
    <property type="entry name" value="ASP_PROT_RETROV"/>
    <property type="match status" value="1"/>
</dbReference>